<gene>
    <name evidence="1" type="ORF">Tci_555306</name>
</gene>
<accession>A0A699IQL3</accession>
<proteinExistence type="predicted"/>
<evidence type="ECO:0000313" key="1">
    <source>
        <dbReference type="EMBL" id="GEZ83333.1"/>
    </source>
</evidence>
<protein>
    <recommendedName>
        <fullName evidence="2">Reverse transcriptase domain-containing protein</fullName>
    </recommendedName>
</protein>
<organism evidence="1">
    <name type="scientific">Tanacetum cinerariifolium</name>
    <name type="common">Dalmatian daisy</name>
    <name type="synonym">Chrysanthemum cinerariifolium</name>
    <dbReference type="NCBI Taxonomy" id="118510"/>
    <lineage>
        <taxon>Eukaryota</taxon>
        <taxon>Viridiplantae</taxon>
        <taxon>Streptophyta</taxon>
        <taxon>Embryophyta</taxon>
        <taxon>Tracheophyta</taxon>
        <taxon>Spermatophyta</taxon>
        <taxon>Magnoliopsida</taxon>
        <taxon>eudicotyledons</taxon>
        <taxon>Gunneridae</taxon>
        <taxon>Pentapetalae</taxon>
        <taxon>asterids</taxon>
        <taxon>campanulids</taxon>
        <taxon>Asterales</taxon>
        <taxon>Asteraceae</taxon>
        <taxon>Asteroideae</taxon>
        <taxon>Anthemideae</taxon>
        <taxon>Anthemidinae</taxon>
        <taxon>Tanacetum</taxon>
    </lineage>
</organism>
<dbReference type="EMBL" id="BKCJ010329785">
    <property type="protein sequence ID" value="GEZ83333.1"/>
    <property type="molecule type" value="Genomic_DNA"/>
</dbReference>
<reference evidence="1" key="1">
    <citation type="journal article" date="2019" name="Sci. Rep.">
        <title>Draft genome of Tanacetum cinerariifolium, the natural source of mosquito coil.</title>
        <authorList>
            <person name="Yamashiro T."/>
            <person name="Shiraishi A."/>
            <person name="Satake H."/>
            <person name="Nakayama K."/>
        </authorList>
    </citation>
    <scope>NUCLEOTIDE SEQUENCE</scope>
</reference>
<name>A0A699IQL3_TANCI</name>
<evidence type="ECO:0008006" key="2">
    <source>
        <dbReference type="Google" id="ProtNLM"/>
    </source>
</evidence>
<dbReference type="AlphaFoldDB" id="A0A699IQL3"/>
<sequence length="264" mass="29634">MSSPNHPTLNIEDAFSSNFPDCISASLDYVPASPGKTFSKSLNNSSGLVPIASPTLSLFYDDPYMKVMHAYDAIIPPQAPIPLLTIVPPPPMLSLIFNPQEFFIPKELLPPKEQVSYLTSSRTDSFQRQAEELSFHRIEKMEERLVNGWMIIQRDFDELKTELEKVISQIAGLQKKHIGQKDNIAFARFRISTLEKTFKDIQALVDSVAIALEAQATTMASTNNPNRNTGPRETHVASKCTYKEYMSFQPFYFNGMEGAVGLIH</sequence>
<comment type="caution">
    <text evidence="1">The sequence shown here is derived from an EMBL/GenBank/DDBJ whole genome shotgun (WGS) entry which is preliminary data.</text>
</comment>